<evidence type="ECO:0000256" key="1">
    <source>
        <dbReference type="SAM" id="MobiDB-lite"/>
    </source>
</evidence>
<feature type="region of interest" description="Disordered" evidence="1">
    <location>
        <begin position="422"/>
        <end position="454"/>
    </location>
</feature>
<dbReference type="OrthoDB" id="3061725at2759"/>
<dbReference type="STRING" id="1095629.A0A0C9WQS0"/>
<feature type="compositionally biased region" description="Polar residues" evidence="1">
    <location>
        <begin position="48"/>
        <end position="57"/>
    </location>
</feature>
<feature type="region of interest" description="Disordered" evidence="1">
    <location>
        <begin position="149"/>
        <end position="170"/>
    </location>
</feature>
<feature type="compositionally biased region" description="Low complexity" evidence="1">
    <location>
        <begin position="58"/>
        <end position="97"/>
    </location>
</feature>
<gene>
    <name evidence="2" type="ORF">K443DRAFT_69065</name>
</gene>
<keyword evidence="3" id="KW-1185">Reference proteome</keyword>
<feature type="non-terminal residue" evidence="2">
    <location>
        <position position="472"/>
    </location>
</feature>
<reference evidence="3" key="2">
    <citation type="submission" date="2015-01" db="EMBL/GenBank/DDBJ databases">
        <title>Evolutionary Origins and Diversification of the Mycorrhizal Mutualists.</title>
        <authorList>
            <consortium name="DOE Joint Genome Institute"/>
            <consortium name="Mycorrhizal Genomics Consortium"/>
            <person name="Kohler A."/>
            <person name="Kuo A."/>
            <person name="Nagy L.G."/>
            <person name="Floudas D."/>
            <person name="Copeland A."/>
            <person name="Barry K.W."/>
            <person name="Cichocki N."/>
            <person name="Veneault-Fourrey C."/>
            <person name="LaButti K."/>
            <person name="Lindquist E.A."/>
            <person name="Lipzen A."/>
            <person name="Lundell T."/>
            <person name="Morin E."/>
            <person name="Murat C."/>
            <person name="Riley R."/>
            <person name="Ohm R."/>
            <person name="Sun H."/>
            <person name="Tunlid A."/>
            <person name="Henrissat B."/>
            <person name="Grigoriev I.V."/>
            <person name="Hibbett D.S."/>
            <person name="Martin F."/>
        </authorList>
    </citation>
    <scope>NUCLEOTIDE SEQUENCE [LARGE SCALE GENOMIC DNA]</scope>
    <source>
        <strain evidence="3">LaAM-08-1</strain>
    </source>
</reference>
<feature type="non-terminal residue" evidence="2">
    <location>
        <position position="1"/>
    </location>
</feature>
<evidence type="ECO:0000313" key="3">
    <source>
        <dbReference type="Proteomes" id="UP000054477"/>
    </source>
</evidence>
<feature type="compositionally biased region" description="Basic and acidic residues" evidence="1">
    <location>
        <begin position="422"/>
        <end position="437"/>
    </location>
</feature>
<dbReference type="EMBL" id="KN838837">
    <property type="protein sequence ID" value="KIJ93555.1"/>
    <property type="molecule type" value="Genomic_DNA"/>
</dbReference>
<feature type="compositionally biased region" description="Polar residues" evidence="1">
    <location>
        <begin position="103"/>
        <end position="134"/>
    </location>
</feature>
<organism evidence="2 3">
    <name type="scientific">Laccaria amethystina LaAM-08-1</name>
    <dbReference type="NCBI Taxonomy" id="1095629"/>
    <lineage>
        <taxon>Eukaryota</taxon>
        <taxon>Fungi</taxon>
        <taxon>Dikarya</taxon>
        <taxon>Basidiomycota</taxon>
        <taxon>Agaricomycotina</taxon>
        <taxon>Agaricomycetes</taxon>
        <taxon>Agaricomycetidae</taxon>
        <taxon>Agaricales</taxon>
        <taxon>Agaricineae</taxon>
        <taxon>Hydnangiaceae</taxon>
        <taxon>Laccaria</taxon>
    </lineage>
</organism>
<sequence length="472" mass="52291">TPITKVDTVGISDNLADYTNKKTKPDEVATDNIPSSIASGSAVVPPVTTRTTNLSQPTYSFTRSSRSTRTSSESRGPSRSISPVKPTTTSAATPITSRLGLRASNTTQKKVPSSTSVHTNIKPSSPLSTFSLTASTSKPATSNITVNALPPTATTSDRQLSRESTAETETIVSPRPVMQATGFDTIVEGDEPEMPIGARGDSTSLNSPMVRLMEEYTGETIDNSISTDAWVRLLATMADLESEHVERIEDPNKGVTRYRLSENLLATLNRITVELQVFVERAAGLIEERVRHYTVDPQNTLLHILRGTSSLPQLNVAWKTIQKRLELGHRTLQKYALQYQHTPEEDSLLLSPISTLPDIHDGLQDLRTADQRLRYLYQNFPHHHDQLTPQAESVLNQSKSWMNILPLPDTLKGILIPEAEYKEQKQSKGKQKETRVEIDEEDESPTERIWLGSDTPYKGPNKWFGGGRLKPR</sequence>
<feature type="region of interest" description="Disordered" evidence="1">
    <location>
        <begin position="16"/>
        <end position="134"/>
    </location>
</feature>
<dbReference type="AlphaFoldDB" id="A0A0C9WQS0"/>
<proteinExistence type="predicted"/>
<protein>
    <submittedName>
        <fullName evidence="2">Uncharacterized protein</fullName>
    </submittedName>
</protein>
<accession>A0A0C9WQS0</accession>
<dbReference type="HOGENOM" id="CLU_579487_0_0_1"/>
<dbReference type="Proteomes" id="UP000054477">
    <property type="component" value="Unassembled WGS sequence"/>
</dbReference>
<name>A0A0C9WQS0_9AGAR</name>
<evidence type="ECO:0000313" key="2">
    <source>
        <dbReference type="EMBL" id="KIJ93555.1"/>
    </source>
</evidence>
<reference evidence="2 3" key="1">
    <citation type="submission" date="2014-04" db="EMBL/GenBank/DDBJ databases">
        <authorList>
            <consortium name="DOE Joint Genome Institute"/>
            <person name="Kuo A."/>
            <person name="Kohler A."/>
            <person name="Nagy L.G."/>
            <person name="Floudas D."/>
            <person name="Copeland A."/>
            <person name="Barry K.W."/>
            <person name="Cichocki N."/>
            <person name="Veneault-Fourrey C."/>
            <person name="LaButti K."/>
            <person name="Lindquist E.A."/>
            <person name="Lipzen A."/>
            <person name="Lundell T."/>
            <person name="Morin E."/>
            <person name="Murat C."/>
            <person name="Sun H."/>
            <person name="Tunlid A."/>
            <person name="Henrissat B."/>
            <person name="Grigoriev I.V."/>
            <person name="Hibbett D.S."/>
            <person name="Martin F."/>
            <person name="Nordberg H.P."/>
            <person name="Cantor M.N."/>
            <person name="Hua S.X."/>
        </authorList>
    </citation>
    <scope>NUCLEOTIDE SEQUENCE [LARGE SCALE GENOMIC DNA]</scope>
    <source>
        <strain evidence="2 3">LaAM-08-1</strain>
    </source>
</reference>
<feature type="compositionally biased region" description="Polar residues" evidence="1">
    <location>
        <begin position="149"/>
        <end position="158"/>
    </location>
</feature>